<keyword evidence="2" id="KW-0503">Monooxygenase</keyword>
<feature type="domain" description="ABM" evidence="1">
    <location>
        <begin position="4"/>
        <end position="92"/>
    </location>
</feature>
<dbReference type="PANTHER" id="PTHR33336:SF3">
    <property type="entry name" value="ABM DOMAIN-CONTAINING PROTEIN"/>
    <property type="match status" value="1"/>
</dbReference>
<accession>A0ABS5L9M5</accession>
<protein>
    <submittedName>
        <fullName evidence="2">Antibiotic biosynthesis monooxygenase</fullName>
    </submittedName>
</protein>
<dbReference type="EMBL" id="JAGVRK010000001">
    <property type="protein sequence ID" value="MBS2967426.1"/>
    <property type="molecule type" value="Genomic_DNA"/>
</dbReference>
<dbReference type="GO" id="GO:0004497">
    <property type="term" value="F:monooxygenase activity"/>
    <property type="evidence" value="ECO:0007669"/>
    <property type="project" value="UniProtKB-KW"/>
</dbReference>
<dbReference type="InterPro" id="IPR011008">
    <property type="entry name" value="Dimeric_a/b-barrel"/>
</dbReference>
<evidence type="ECO:0000313" key="3">
    <source>
        <dbReference type="Proteomes" id="UP000682403"/>
    </source>
</evidence>
<proteinExistence type="predicted"/>
<dbReference type="PROSITE" id="PS51725">
    <property type="entry name" value="ABM"/>
    <property type="match status" value="1"/>
</dbReference>
<keyword evidence="2" id="KW-0560">Oxidoreductase</keyword>
<organism evidence="2 3">
    <name type="scientific">Metabacillus flavus</name>
    <dbReference type="NCBI Taxonomy" id="2823519"/>
    <lineage>
        <taxon>Bacteria</taxon>
        <taxon>Bacillati</taxon>
        <taxon>Bacillota</taxon>
        <taxon>Bacilli</taxon>
        <taxon>Bacillales</taxon>
        <taxon>Bacillaceae</taxon>
        <taxon>Metabacillus</taxon>
    </lineage>
</organism>
<evidence type="ECO:0000259" key="1">
    <source>
        <dbReference type="PROSITE" id="PS51725"/>
    </source>
</evidence>
<dbReference type="InterPro" id="IPR007138">
    <property type="entry name" value="ABM_dom"/>
</dbReference>
<dbReference type="SUPFAM" id="SSF54909">
    <property type="entry name" value="Dimeric alpha+beta barrel"/>
    <property type="match status" value="1"/>
</dbReference>
<dbReference type="InterPro" id="IPR050744">
    <property type="entry name" value="AI-2_Isomerase_LsrG"/>
</dbReference>
<dbReference type="Proteomes" id="UP000682403">
    <property type="component" value="Unassembled WGS sequence"/>
</dbReference>
<keyword evidence="3" id="KW-1185">Reference proteome</keyword>
<dbReference type="PANTHER" id="PTHR33336">
    <property type="entry name" value="QUINOL MONOOXYGENASE YGIN-RELATED"/>
    <property type="match status" value="1"/>
</dbReference>
<sequence>MSQITINAIMKAKSGKEEQLFGEMKKALAPSRAEEGCISYDLHRSKEDPGVFVFYENWKDQAAVDAHMQSAHYQAYREAIADLIETREVHFLEKV</sequence>
<dbReference type="Pfam" id="PF03992">
    <property type="entry name" value="ABM"/>
    <property type="match status" value="1"/>
</dbReference>
<name>A0ABS5L9M5_9BACI</name>
<dbReference type="RefSeq" id="WP_211555867.1">
    <property type="nucleotide sequence ID" value="NZ_JAGVRK010000001.1"/>
</dbReference>
<reference evidence="2 3" key="1">
    <citation type="submission" date="2021-04" db="EMBL/GenBank/DDBJ databases">
        <title>Metabacillus sp. strain KIGAM252 whole genome sequence.</title>
        <authorList>
            <person name="Seo M.-J."/>
            <person name="Cho E.-S."/>
            <person name="Hwang C.Y."/>
            <person name="Yoon D.J."/>
        </authorList>
    </citation>
    <scope>NUCLEOTIDE SEQUENCE [LARGE SCALE GENOMIC DNA]</scope>
    <source>
        <strain evidence="2 3">KIGAM252</strain>
    </source>
</reference>
<comment type="caution">
    <text evidence="2">The sequence shown here is derived from an EMBL/GenBank/DDBJ whole genome shotgun (WGS) entry which is preliminary data.</text>
</comment>
<evidence type="ECO:0000313" key="2">
    <source>
        <dbReference type="EMBL" id="MBS2967426.1"/>
    </source>
</evidence>
<dbReference type="Gene3D" id="3.30.70.100">
    <property type="match status" value="1"/>
</dbReference>
<gene>
    <name evidence="2" type="ORF">J9317_01295</name>
</gene>